<organism evidence="3 4">
    <name type="scientific">Trifolium medium</name>
    <dbReference type="NCBI Taxonomy" id="97028"/>
    <lineage>
        <taxon>Eukaryota</taxon>
        <taxon>Viridiplantae</taxon>
        <taxon>Streptophyta</taxon>
        <taxon>Embryophyta</taxon>
        <taxon>Tracheophyta</taxon>
        <taxon>Spermatophyta</taxon>
        <taxon>Magnoliopsida</taxon>
        <taxon>eudicotyledons</taxon>
        <taxon>Gunneridae</taxon>
        <taxon>Pentapetalae</taxon>
        <taxon>rosids</taxon>
        <taxon>fabids</taxon>
        <taxon>Fabales</taxon>
        <taxon>Fabaceae</taxon>
        <taxon>Papilionoideae</taxon>
        <taxon>50 kb inversion clade</taxon>
        <taxon>NPAAA clade</taxon>
        <taxon>Hologalegina</taxon>
        <taxon>IRL clade</taxon>
        <taxon>Trifolieae</taxon>
        <taxon>Trifolium</taxon>
    </lineage>
</organism>
<dbReference type="Pfam" id="PF03105">
    <property type="entry name" value="SPX"/>
    <property type="match status" value="1"/>
</dbReference>
<keyword evidence="4" id="KW-1185">Reference proteome</keyword>
<sequence>MQQKDSMMSTEVDPHHVDEAHSNYKRRDPMEILENVKIDNALESPISTIKNVFTNSNDNNELSFNKEELRKVEKQLRLVFVEFYEKLLHLKDY</sequence>
<proteinExistence type="predicted"/>
<evidence type="ECO:0000256" key="1">
    <source>
        <dbReference type="SAM" id="MobiDB-lite"/>
    </source>
</evidence>
<accession>A0A392NI91</accession>
<feature type="region of interest" description="Disordered" evidence="1">
    <location>
        <begin position="1"/>
        <end position="28"/>
    </location>
</feature>
<dbReference type="Proteomes" id="UP000265520">
    <property type="component" value="Unassembled WGS sequence"/>
</dbReference>
<feature type="compositionally biased region" description="Basic and acidic residues" evidence="1">
    <location>
        <begin position="12"/>
        <end position="28"/>
    </location>
</feature>
<evidence type="ECO:0000313" key="4">
    <source>
        <dbReference type="Proteomes" id="UP000265520"/>
    </source>
</evidence>
<evidence type="ECO:0000313" key="3">
    <source>
        <dbReference type="EMBL" id="MCH99597.1"/>
    </source>
</evidence>
<feature type="domain" description="SPX" evidence="2">
    <location>
        <begin position="5"/>
        <end position="93"/>
    </location>
</feature>
<evidence type="ECO:0000259" key="2">
    <source>
        <dbReference type="Pfam" id="PF03105"/>
    </source>
</evidence>
<feature type="non-terminal residue" evidence="3">
    <location>
        <position position="93"/>
    </location>
</feature>
<protein>
    <submittedName>
        <fullName evidence="3">Phosphate transporter PHO1-like protein</fullName>
    </submittedName>
</protein>
<comment type="caution">
    <text evidence="3">The sequence shown here is derived from an EMBL/GenBank/DDBJ whole genome shotgun (WGS) entry which is preliminary data.</text>
</comment>
<dbReference type="InterPro" id="IPR004331">
    <property type="entry name" value="SPX_dom"/>
</dbReference>
<dbReference type="EMBL" id="LXQA010040736">
    <property type="protein sequence ID" value="MCH99597.1"/>
    <property type="molecule type" value="Genomic_DNA"/>
</dbReference>
<name>A0A392NI91_9FABA</name>
<reference evidence="3 4" key="1">
    <citation type="journal article" date="2018" name="Front. Plant Sci.">
        <title>Red Clover (Trifolium pratense) and Zigzag Clover (T. medium) - A Picture of Genomic Similarities and Differences.</title>
        <authorList>
            <person name="Dluhosova J."/>
            <person name="Istvanek J."/>
            <person name="Nedelnik J."/>
            <person name="Repkova J."/>
        </authorList>
    </citation>
    <scope>NUCLEOTIDE SEQUENCE [LARGE SCALE GENOMIC DNA]</scope>
    <source>
        <strain evidence="4">cv. 10/8</strain>
        <tissue evidence="3">Leaf</tissue>
    </source>
</reference>
<dbReference type="AlphaFoldDB" id="A0A392NI91"/>